<sequence length="317" mass="37481">MKRILFIGPYSHHLNSRSSLACYRIVRWLCANVPGCELIQYEDYVKSDCHKNVDAIVYFYSSFYAKFDEIITFMKKHPHSKTYWLYNEYTLALNSSIAKYFYKRGYEVITNLMDGHSKDIVNSAKKINVINVNVTAFRDEIVKRPFHERDIDLMYYGSYRPDRQEYMNEYYQNAIVSTSSKNVKRFQANGLNAKFVDRLIWARKDSTLNKVKFSVYVEDKSMHLDKFSSLSDRFYECISNGVVLFFDINCKKNVSASGYNIEDYFFVSNKNELNQKMLEIESDLSIRDRYFDNVLSGIEAEKESLRQNFMNIFKEVV</sequence>
<reference evidence="1" key="1">
    <citation type="submission" date="2020-04" db="EMBL/GenBank/DDBJ databases">
        <authorList>
            <person name="Chiriac C."/>
            <person name="Salcher M."/>
            <person name="Ghai R."/>
            <person name="Kavagutti S V."/>
        </authorList>
    </citation>
    <scope>NUCLEOTIDE SEQUENCE</scope>
</reference>
<evidence type="ECO:0000313" key="1">
    <source>
        <dbReference type="EMBL" id="CAB4141193.1"/>
    </source>
</evidence>
<gene>
    <name evidence="1" type="ORF">UFOVP410_32</name>
</gene>
<organism evidence="1">
    <name type="scientific">uncultured Caudovirales phage</name>
    <dbReference type="NCBI Taxonomy" id="2100421"/>
    <lineage>
        <taxon>Viruses</taxon>
        <taxon>Duplodnaviria</taxon>
        <taxon>Heunggongvirae</taxon>
        <taxon>Uroviricota</taxon>
        <taxon>Caudoviricetes</taxon>
        <taxon>Peduoviridae</taxon>
        <taxon>Maltschvirus</taxon>
        <taxon>Maltschvirus maltsch</taxon>
    </lineage>
</organism>
<proteinExistence type="predicted"/>
<evidence type="ECO:0008006" key="2">
    <source>
        <dbReference type="Google" id="ProtNLM"/>
    </source>
</evidence>
<accession>A0A6J5M6W7</accession>
<protein>
    <recommendedName>
        <fullName evidence="2">Glycosyl transferases group 1</fullName>
    </recommendedName>
</protein>
<dbReference type="EMBL" id="LR796388">
    <property type="protein sequence ID" value="CAB4141193.1"/>
    <property type="molecule type" value="Genomic_DNA"/>
</dbReference>
<name>A0A6J5M6W7_9CAUD</name>